<evidence type="ECO:0000313" key="2">
    <source>
        <dbReference type="Proteomes" id="UP001069802"/>
    </source>
</evidence>
<accession>A0ABT4LPN0</accession>
<gene>
    <name evidence="1" type="ORF">O4H49_20110</name>
</gene>
<name>A0ABT4LPN0_9PROT</name>
<dbReference type="EMBL" id="JAPWGY010000017">
    <property type="protein sequence ID" value="MCZ4283100.1"/>
    <property type="molecule type" value="Genomic_DNA"/>
</dbReference>
<dbReference type="GO" id="GO:0032259">
    <property type="term" value="P:methylation"/>
    <property type="evidence" value="ECO:0007669"/>
    <property type="project" value="UniProtKB-KW"/>
</dbReference>
<dbReference type="GO" id="GO:0008168">
    <property type="term" value="F:methyltransferase activity"/>
    <property type="evidence" value="ECO:0007669"/>
    <property type="project" value="UniProtKB-KW"/>
</dbReference>
<dbReference type="PRINTS" id="PR00507">
    <property type="entry name" value="N12N6MTFRASE"/>
</dbReference>
<comment type="caution">
    <text evidence="1">The sequence shown here is derived from an EMBL/GenBank/DDBJ whole genome shotgun (WGS) entry which is preliminary data.</text>
</comment>
<proteinExistence type="predicted"/>
<keyword evidence="2" id="KW-1185">Reference proteome</keyword>
<dbReference type="Proteomes" id="UP001069802">
    <property type="component" value="Unassembled WGS sequence"/>
</dbReference>
<evidence type="ECO:0000313" key="1">
    <source>
        <dbReference type="EMBL" id="MCZ4283100.1"/>
    </source>
</evidence>
<reference evidence="1" key="1">
    <citation type="submission" date="2022-12" db="EMBL/GenBank/DDBJ databases">
        <title>Bacterial isolates from different developmental stages of Nematostella vectensis.</title>
        <authorList>
            <person name="Fraune S."/>
        </authorList>
    </citation>
    <scope>NUCLEOTIDE SEQUENCE</scope>
    <source>
        <strain evidence="1">G21630-S1</strain>
    </source>
</reference>
<dbReference type="InterPro" id="IPR029063">
    <property type="entry name" value="SAM-dependent_MTases_sf"/>
</dbReference>
<keyword evidence="1" id="KW-0489">Methyltransferase</keyword>
<protein>
    <submittedName>
        <fullName evidence="1">Class I SAM-dependent methyltransferase</fullName>
    </submittedName>
</protein>
<keyword evidence="1" id="KW-0808">Transferase</keyword>
<dbReference type="SUPFAM" id="SSF53335">
    <property type="entry name" value="S-adenosyl-L-methionine-dependent methyltransferases"/>
    <property type="match status" value="1"/>
</dbReference>
<organism evidence="1 2">
    <name type="scientific">Kiloniella laminariae</name>
    <dbReference type="NCBI Taxonomy" id="454162"/>
    <lineage>
        <taxon>Bacteria</taxon>
        <taxon>Pseudomonadati</taxon>
        <taxon>Pseudomonadota</taxon>
        <taxon>Alphaproteobacteria</taxon>
        <taxon>Rhodospirillales</taxon>
        <taxon>Kiloniellaceae</taxon>
        <taxon>Kiloniella</taxon>
    </lineage>
</organism>
<dbReference type="Gene3D" id="3.40.50.150">
    <property type="entry name" value="Vaccinia Virus protein VP39"/>
    <property type="match status" value="1"/>
</dbReference>
<sequence>MHKSLYSRPAKPRTMLVPLTRGAPEKVLLQIPEILAVDRATECHVTPDFIGEKMVDYLDAEANHSVLEPEAGTGNLVAALIAGGIEPCKITAIERHCGLFENLSQRFGKWPGVDLVNDCFLEYAGATQSEFDRIIMNPPFREARKHISCALRLLKPGGVLVALVPVTFTNDRAELLEDLPSDAFQNVKVYTKLIRFEN</sequence>
<dbReference type="CDD" id="cd02440">
    <property type="entry name" value="AdoMet_MTases"/>
    <property type="match status" value="1"/>
</dbReference>
<dbReference type="RefSeq" id="WP_269425222.1">
    <property type="nucleotide sequence ID" value="NZ_JAPWGY010000017.1"/>
</dbReference>